<dbReference type="EMBL" id="JBHLUH010000004">
    <property type="protein sequence ID" value="MFC0526891.1"/>
    <property type="molecule type" value="Genomic_DNA"/>
</dbReference>
<feature type="transmembrane region" description="Helical" evidence="1">
    <location>
        <begin position="45"/>
        <end position="62"/>
    </location>
</feature>
<evidence type="ECO:0000313" key="3">
    <source>
        <dbReference type="Proteomes" id="UP001589867"/>
    </source>
</evidence>
<keyword evidence="1" id="KW-0812">Transmembrane</keyword>
<feature type="transmembrane region" description="Helical" evidence="1">
    <location>
        <begin position="147"/>
        <end position="163"/>
    </location>
</feature>
<evidence type="ECO:0000313" key="2">
    <source>
        <dbReference type="EMBL" id="MFC0526891.1"/>
    </source>
</evidence>
<keyword evidence="3" id="KW-1185">Reference proteome</keyword>
<evidence type="ECO:0008006" key="4">
    <source>
        <dbReference type="Google" id="ProtNLM"/>
    </source>
</evidence>
<reference evidence="2 3" key="1">
    <citation type="submission" date="2024-09" db="EMBL/GenBank/DDBJ databases">
        <authorList>
            <person name="Sun Q."/>
            <person name="Mori K."/>
        </authorList>
    </citation>
    <scope>NUCLEOTIDE SEQUENCE [LARGE SCALE GENOMIC DNA]</scope>
    <source>
        <strain evidence="2 3">TBRC 3947</strain>
    </source>
</reference>
<feature type="transmembrane region" description="Helical" evidence="1">
    <location>
        <begin position="117"/>
        <end position="140"/>
    </location>
</feature>
<keyword evidence="1" id="KW-0472">Membrane</keyword>
<comment type="caution">
    <text evidence="2">The sequence shown here is derived from an EMBL/GenBank/DDBJ whole genome shotgun (WGS) entry which is preliminary data.</text>
</comment>
<evidence type="ECO:0000256" key="1">
    <source>
        <dbReference type="SAM" id="Phobius"/>
    </source>
</evidence>
<accession>A0ABV6LWW5</accession>
<keyword evidence="1" id="KW-1133">Transmembrane helix</keyword>
<dbReference type="RefSeq" id="WP_377245585.1">
    <property type="nucleotide sequence ID" value="NZ_JBHLUH010000004.1"/>
</dbReference>
<proteinExistence type="predicted"/>
<name>A0ABV6LWW5_9ACTN</name>
<gene>
    <name evidence="2" type="ORF">ACFFIA_04380</name>
</gene>
<protein>
    <recommendedName>
        <fullName evidence="4">ABC transporter permease</fullName>
    </recommendedName>
</protein>
<sequence>MKLFTVAEMALRELLRRRGVLLLLLTLPLVSYLVRHDHVGQSIRFLLLGLAWAVSTAALFASGSSRQIEPRLRLSGYRSHHLYLGRLTAMWLLGVVVAAPFFALIALDHGGEVRLGAVAAAMALAVTVAAPFGLLIGALVPRELEGTLILLVTISLTMMIDPADSLTRLTPFWASREIATYAVGDTGSEFLVRGLTHGILVSVLATALVAVLSTIRLRTRPHLRYAAPR</sequence>
<organism evidence="2 3">
    <name type="scientific">Phytohabitans kaempferiae</name>
    <dbReference type="NCBI Taxonomy" id="1620943"/>
    <lineage>
        <taxon>Bacteria</taxon>
        <taxon>Bacillati</taxon>
        <taxon>Actinomycetota</taxon>
        <taxon>Actinomycetes</taxon>
        <taxon>Micromonosporales</taxon>
        <taxon>Micromonosporaceae</taxon>
    </lineage>
</organism>
<dbReference type="Proteomes" id="UP001589867">
    <property type="component" value="Unassembled WGS sequence"/>
</dbReference>
<feature type="transmembrane region" description="Helical" evidence="1">
    <location>
        <begin position="195"/>
        <end position="215"/>
    </location>
</feature>
<feature type="transmembrane region" description="Helical" evidence="1">
    <location>
        <begin position="83"/>
        <end position="105"/>
    </location>
</feature>